<proteinExistence type="predicted"/>
<dbReference type="PANTHER" id="PTHR10908:SF0">
    <property type="entry name" value="SEROTONIN N-ACETYLTRANSFERASE"/>
    <property type="match status" value="1"/>
</dbReference>
<dbReference type="Proteomes" id="UP001609376">
    <property type="component" value="Unassembled WGS sequence"/>
</dbReference>
<keyword evidence="5" id="KW-1185">Reference proteome</keyword>
<keyword evidence="2 4" id="KW-0012">Acyltransferase</keyword>
<dbReference type="SUPFAM" id="SSF55729">
    <property type="entry name" value="Acyl-CoA N-acyltransferases (Nat)"/>
    <property type="match status" value="1"/>
</dbReference>
<dbReference type="CDD" id="cd04301">
    <property type="entry name" value="NAT_SF"/>
    <property type="match status" value="1"/>
</dbReference>
<accession>A0ABW7LH87</accession>
<organism evidence="4 5">
    <name type="scientific">Paracoccus broussonetiae subsp. drimophilus</name>
    <dbReference type="NCBI Taxonomy" id="3373869"/>
    <lineage>
        <taxon>Bacteria</taxon>
        <taxon>Pseudomonadati</taxon>
        <taxon>Pseudomonadota</taxon>
        <taxon>Alphaproteobacteria</taxon>
        <taxon>Rhodobacterales</taxon>
        <taxon>Paracoccaceae</taxon>
        <taxon>Paracoccus</taxon>
        <taxon>Paracoccus broussonetiae</taxon>
    </lineage>
</organism>
<name>A0ABW7LH87_9RHOB</name>
<dbReference type="RefSeq" id="WP_395131725.1">
    <property type="nucleotide sequence ID" value="NZ_JBIMPR010000002.1"/>
</dbReference>
<protein>
    <submittedName>
        <fullName evidence="4">GNAT family N-acetyltransferase</fullName>
        <ecNumber evidence="4">2.3.-.-</ecNumber>
    </submittedName>
</protein>
<evidence type="ECO:0000256" key="1">
    <source>
        <dbReference type="ARBA" id="ARBA00022679"/>
    </source>
</evidence>
<evidence type="ECO:0000313" key="5">
    <source>
        <dbReference type="Proteomes" id="UP001609376"/>
    </source>
</evidence>
<dbReference type="Pfam" id="PF00583">
    <property type="entry name" value="Acetyltransf_1"/>
    <property type="match status" value="1"/>
</dbReference>
<sequence>MTDLTFRMARQEDADRCFQIEVASYEGDEAATLAKIRLRISQYPEGFLILEADGEIAGFINSGCAFDVVMSDEAFKELVGHDAQAPNVVIMSVVVDPQYQGRGYAKILMQEFTARMRAMGKQTIHLMCKDQHVGLYEKLGYTYVQPSASDHGGMAWHEMVADL</sequence>
<evidence type="ECO:0000259" key="3">
    <source>
        <dbReference type="PROSITE" id="PS51186"/>
    </source>
</evidence>
<dbReference type="InterPro" id="IPR051635">
    <property type="entry name" value="SNAT-like"/>
</dbReference>
<dbReference type="GO" id="GO:0016746">
    <property type="term" value="F:acyltransferase activity"/>
    <property type="evidence" value="ECO:0007669"/>
    <property type="project" value="UniProtKB-KW"/>
</dbReference>
<dbReference type="InterPro" id="IPR000182">
    <property type="entry name" value="GNAT_dom"/>
</dbReference>
<gene>
    <name evidence="4" type="ORF">ACHFJ0_02845</name>
</gene>
<evidence type="ECO:0000256" key="2">
    <source>
        <dbReference type="ARBA" id="ARBA00023315"/>
    </source>
</evidence>
<keyword evidence="1 4" id="KW-0808">Transferase</keyword>
<dbReference type="PANTHER" id="PTHR10908">
    <property type="entry name" value="SEROTONIN N-ACETYLTRANSFERASE"/>
    <property type="match status" value="1"/>
</dbReference>
<evidence type="ECO:0000313" key="4">
    <source>
        <dbReference type="EMBL" id="MFH5773159.1"/>
    </source>
</evidence>
<feature type="domain" description="N-acetyltransferase" evidence="3">
    <location>
        <begin position="4"/>
        <end position="163"/>
    </location>
</feature>
<dbReference type="PROSITE" id="PS51186">
    <property type="entry name" value="GNAT"/>
    <property type="match status" value="1"/>
</dbReference>
<dbReference type="EMBL" id="JBIMPR010000002">
    <property type="protein sequence ID" value="MFH5773159.1"/>
    <property type="molecule type" value="Genomic_DNA"/>
</dbReference>
<dbReference type="Gene3D" id="3.40.630.30">
    <property type="match status" value="1"/>
</dbReference>
<reference evidence="4 5" key="1">
    <citation type="submission" date="2024-10" db="EMBL/GenBank/DDBJ databases">
        <title>Paracoccus drimophilus sp. nov., a novel bacterium from corn roots in Hunan.</title>
        <authorList>
            <person name="Li X."/>
        </authorList>
    </citation>
    <scope>NUCLEOTIDE SEQUENCE [LARGE SCALE GENOMIC DNA]</scope>
    <source>
        <strain evidence="4 5">NGMCC 1.201697</strain>
    </source>
</reference>
<dbReference type="InterPro" id="IPR016181">
    <property type="entry name" value="Acyl_CoA_acyltransferase"/>
</dbReference>
<comment type="caution">
    <text evidence="4">The sequence shown here is derived from an EMBL/GenBank/DDBJ whole genome shotgun (WGS) entry which is preliminary data.</text>
</comment>
<dbReference type="EC" id="2.3.-.-" evidence="4"/>